<reference evidence="3 4" key="1">
    <citation type="submission" date="2024-06" db="EMBL/GenBank/DDBJ databases">
        <title>The Natural Products Discovery Center: Release of the First 8490 Sequenced Strains for Exploring Actinobacteria Biosynthetic Diversity.</title>
        <authorList>
            <person name="Kalkreuter E."/>
            <person name="Kautsar S.A."/>
            <person name="Yang D."/>
            <person name="Bader C.D."/>
            <person name="Teijaro C.N."/>
            <person name="Fluegel L."/>
            <person name="Davis C.M."/>
            <person name="Simpson J.R."/>
            <person name="Lauterbach L."/>
            <person name="Steele A.D."/>
            <person name="Gui C."/>
            <person name="Meng S."/>
            <person name="Li G."/>
            <person name="Viehrig K."/>
            <person name="Ye F."/>
            <person name="Su P."/>
            <person name="Kiefer A.F."/>
            <person name="Nichols A."/>
            <person name="Cepeda A.J."/>
            <person name="Yan W."/>
            <person name="Fan B."/>
            <person name="Jiang Y."/>
            <person name="Adhikari A."/>
            <person name="Zheng C.-J."/>
            <person name="Schuster L."/>
            <person name="Cowan T.M."/>
            <person name="Smanski M.J."/>
            <person name="Chevrette M.G."/>
            <person name="De Carvalho L.P.S."/>
            <person name="Shen B."/>
        </authorList>
    </citation>
    <scope>NUCLEOTIDE SEQUENCE [LARGE SCALE GENOMIC DNA]</scope>
    <source>
        <strain evidence="3 4">NPDC001694</strain>
    </source>
</reference>
<proteinExistence type="predicted"/>
<organism evidence="3 4">
    <name type="scientific">Streptomyces sp. 900105755</name>
    <dbReference type="NCBI Taxonomy" id="3154389"/>
    <lineage>
        <taxon>Bacteria</taxon>
        <taxon>Bacillati</taxon>
        <taxon>Actinomycetota</taxon>
        <taxon>Actinomycetes</taxon>
        <taxon>Kitasatosporales</taxon>
        <taxon>Streptomycetaceae</taxon>
        <taxon>Streptomyces</taxon>
    </lineage>
</organism>
<evidence type="ECO:0000313" key="4">
    <source>
        <dbReference type="Proteomes" id="UP001490365"/>
    </source>
</evidence>
<evidence type="ECO:0000259" key="2">
    <source>
        <dbReference type="Pfam" id="PF09339"/>
    </source>
</evidence>
<accession>A0ABV1TAW1</accession>
<name>A0ABV1TAW1_9ACTN</name>
<keyword evidence="4" id="KW-1185">Reference proteome</keyword>
<sequence>MPNHRSRHDPDSNHGTRGDDAFAHHGLGSAALVITSALHARPALTIADLIASSSVSRATTYRTLQRLADHGLVRHTGETWALTPRALKGFGIRIPDGDTGHTAAQAQGWDKVAARHGTRGVAARRKALHGAERDLYQKALERLSEHRDRAVVIVHNGHLVLVPTVRPDEVPAAWQTAGGRVLDPATGRAAGGWPRTAD</sequence>
<feature type="domain" description="HTH iclR-type" evidence="2">
    <location>
        <begin position="39"/>
        <end position="75"/>
    </location>
</feature>
<gene>
    <name evidence="3" type="ORF">ABT211_07690</name>
</gene>
<evidence type="ECO:0000313" key="3">
    <source>
        <dbReference type="EMBL" id="MER6267171.1"/>
    </source>
</evidence>
<evidence type="ECO:0000256" key="1">
    <source>
        <dbReference type="SAM" id="MobiDB-lite"/>
    </source>
</evidence>
<feature type="region of interest" description="Disordered" evidence="1">
    <location>
        <begin position="1"/>
        <end position="22"/>
    </location>
</feature>
<protein>
    <submittedName>
        <fullName evidence="3">Helix-turn-helix domain-containing protein</fullName>
    </submittedName>
</protein>
<dbReference type="EMBL" id="JBEOZM010000003">
    <property type="protein sequence ID" value="MER6267171.1"/>
    <property type="molecule type" value="Genomic_DNA"/>
</dbReference>
<dbReference type="Gene3D" id="1.10.10.10">
    <property type="entry name" value="Winged helix-like DNA-binding domain superfamily/Winged helix DNA-binding domain"/>
    <property type="match status" value="1"/>
</dbReference>
<dbReference type="Pfam" id="PF09339">
    <property type="entry name" value="HTH_IclR"/>
    <property type="match status" value="1"/>
</dbReference>
<dbReference type="InterPro" id="IPR036388">
    <property type="entry name" value="WH-like_DNA-bd_sf"/>
</dbReference>
<dbReference type="InterPro" id="IPR005471">
    <property type="entry name" value="Tscrpt_reg_IclR_N"/>
</dbReference>
<dbReference type="RefSeq" id="WP_351955847.1">
    <property type="nucleotide sequence ID" value="NZ_JBEOZM010000003.1"/>
</dbReference>
<feature type="compositionally biased region" description="Basic and acidic residues" evidence="1">
    <location>
        <begin position="8"/>
        <end position="22"/>
    </location>
</feature>
<dbReference type="Proteomes" id="UP001490365">
    <property type="component" value="Unassembled WGS sequence"/>
</dbReference>
<dbReference type="SUPFAM" id="SSF46785">
    <property type="entry name" value="Winged helix' DNA-binding domain"/>
    <property type="match status" value="1"/>
</dbReference>
<dbReference type="InterPro" id="IPR036390">
    <property type="entry name" value="WH_DNA-bd_sf"/>
</dbReference>
<comment type="caution">
    <text evidence="3">The sequence shown here is derived from an EMBL/GenBank/DDBJ whole genome shotgun (WGS) entry which is preliminary data.</text>
</comment>